<dbReference type="OrthoDB" id="824226at2"/>
<evidence type="ECO:0000313" key="7">
    <source>
        <dbReference type="EMBL" id="RSK41512.1"/>
    </source>
</evidence>
<dbReference type="InterPro" id="IPR050833">
    <property type="entry name" value="Poly_Biosynth_Transport"/>
</dbReference>
<dbReference type="AlphaFoldDB" id="A0A428K573"/>
<name>A0A428K573_9FLAO</name>
<dbReference type="InterPro" id="IPR002797">
    <property type="entry name" value="Polysacc_synth"/>
</dbReference>
<protein>
    <submittedName>
        <fullName evidence="7">Flippase</fullName>
    </submittedName>
</protein>
<evidence type="ECO:0000256" key="1">
    <source>
        <dbReference type="ARBA" id="ARBA00004651"/>
    </source>
</evidence>
<keyword evidence="3 6" id="KW-0812">Transmembrane</keyword>
<feature type="transmembrane region" description="Helical" evidence="6">
    <location>
        <begin position="53"/>
        <end position="72"/>
    </location>
</feature>
<feature type="transmembrane region" description="Helical" evidence="6">
    <location>
        <begin position="133"/>
        <end position="153"/>
    </location>
</feature>
<dbReference type="Proteomes" id="UP000270620">
    <property type="component" value="Unassembled WGS sequence"/>
</dbReference>
<feature type="transmembrane region" description="Helical" evidence="6">
    <location>
        <begin position="263"/>
        <end position="288"/>
    </location>
</feature>
<gene>
    <name evidence="7" type="ORF">EJA19_01155</name>
</gene>
<dbReference type="Pfam" id="PF01943">
    <property type="entry name" value="Polysacc_synt"/>
    <property type="match status" value="1"/>
</dbReference>
<evidence type="ECO:0000256" key="3">
    <source>
        <dbReference type="ARBA" id="ARBA00022692"/>
    </source>
</evidence>
<organism evidence="7 8">
    <name type="scientific">Mangrovimonas spongiae</name>
    <dbReference type="NCBI Taxonomy" id="2494697"/>
    <lineage>
        <taxon>Bacteria</taxon>
        <taxon>Pseudomonadati</taxon>
        <taxon>Bacteroidota</taxon>
        <taxon>Flavobacteriia</taxon>
        <taxon>Flavobacteriales</taxon>
        <taxon>Flavobacteriaceae</taxon>
        <taxon>Mangrovimonas</taxon>
    </lineage>
</organism>
<dbReference type="EMBL" id="RWBG01000001">
    <property type="protein sequence ID" value="RSK41512.1"/>
    <property type="molecule type" value="Genomic_DNA"/>
</dbReference>
<evidence type="ECO:0000256" key="2">
    <source>
        <dbReference type="ARBA" id="ARBA00022475"/>
    </source>
</evidence>
<evidence type="ECO:0000256" key="6">
    <source>
        <dbReference type="SAM" id="Phobius"/>
    </source>
</evidence>
<keyword evidence="8" id="KW-1185">Reference proteome</keyword>
<feature type="transmembrane region" description="Helical" evidence="6">
    <location>
        <begin position="340"/>
        <end position="363"/>
    </location>
</feature>
<dbReference type="GO" id="GO:0005886">
    <property type="term" value="C:plasma membrane"/>
    <property type="evidence" value="ECO:0007669"/>
    <property type="project" value="UniProtKB-SubCell"/>
</dbReference>
<keyword evidence="5 6" id="KW-0472">Membrane</keyword>
<evidence type="ECO:0000256" key="4">
    <source>
        <dbReference type="ARBA" id="ARBA00022989"/>
    </source>
</evidence>
<feature type="transmembrane region" description="Helical" evidence="6">
    <location>
        <begin position="20"/>
        <end position="41"/>
    </location>
</feature>
<feature type="transmembrane region" description="Helical" evidence="6">
    <location>
        <begin position="93"/>
        <end position="113"/>
    </location>
</feature>
<reference evidence="7 8" key="1">
    <citation type="submission" date="2018-12" db="EMBL/GenBank/DDBJ databases">
        <title>Mangrovimonas spongiae sp. nov., a novel member of the genus Mangrovimonas isolated from marine sponge.</title>
        <authorList>
            <person name="Zhuang L."/>
            <person name="Luo L."/>
        </authorList>
    </citation>
    <scope>NUCLEOTIDE SEQUENCE [LARGE SCALE GENOMIC DNA]</scope>
    <source>
        <strain evidence="7 8">HN-E26</strain>
    </source>
</reference>
<keyword evidence="2" id="KW-1003">Cell membrane</keyword>
<feature type="transmembrane region" description="Helical" evidence="6">
    <location>
        <begin position="160"/>
        <end position="184"/>
    </location>
</feature>
<feature type="transmembrane region" description="Helical" evidence="6">
    <location>
        <begin position="375"/>
        <end position="394"/>
    </location>
</feature>
<proteinExistence type="predicted"/>
<comment type="caution">
    <text evidence="7">The sequence shown here is derived from an EMBL/GenBank/DDBJ whole genome shotgun (WGS) entry which is preliminary data.</text>
</comment>
<accession>A0A428K573</accession>
<dbReference type="RefSeq" id="WP_125466507.1">
    <property type="nucleotide sequence ID" value="NZ_RWBG01000001.1"/>
</dbReference>
<dbReference type="PANTHER" id="PTHR30250:SF11">
    <property type="entry name" value="O-ANTIGEN TRANSPORTER-RELATED"/>
    <property type="match status" value="1"/>
</dbReference>
<sequence length="434" mass="48554">MELKQKVRKLFRNNDNKEILNKGFSFFVLRVGGLFAGYLFTYFIAKEYGASEVGLVSLCFTLIMCISIFGRLGIDVNLIPYFSNTQNQDDSGLFLKVLGKAFILSSILALIIFLLKSTISVKLFNKPQLEPYIFWTALTIPLWTVILVCAGLFRSFKKNTLFAFFNNPGRFLATLLALLLFFLYCKDEELIAIKAHFYGVLALAIVSMVLAIKQFKCLELSSKANSWKFIKEAFPMMLSGVIIVFLGWADTFVLGIYETDDTIGVYNVALKIAALTSFSLQAINSILAPKIAKSYQEGDVKQLKEMIKFATNTNFIITVIVVTLIFLTHSFLLGLFGPEFISGATLLFLLCIGQLVNSLSGSVGLIMQMTGLQKVYQNIVLIALLINIILNFILTPKYGAIGAAIATIISMAFWNIYSAIYLKRKKNIISYFKL</sequence>
<evidence type="ECO:0000256" key="5">
    <source>
        <dbReference type="ARBA" id="ARBA00023136"/>
    </source>
</evidence>
<comment type="subcellular location">
    <subcellularLocation>
        <location evidence="1">Cell membrane</location>
        <topology evidence="1">Multi-pass membrane protein</topology>
    </subcellularLocation>
</comment>
<feature type="transmembrane region" description="Helical" evidence="6">
    <location>
        <begin position="309"/>
        <end position="328"/>
    </location>
</feature>
<feature type="transmembrane region" description="Helical" evidence="6">
    <location>
        <begin position="400"/>
        <end position="422"/>
    </location>
</feature>
<dbReference type="PANTHER" id="PTHR30250">
    <property type="entry name" value="PST FAMILY PREDICTED COLANIC ACID TRANSPORTER"/>
    <property type="match status" value="1"/>
</dbReference>
<feature type="transmembrane region" description="Helical" evidence="6">
    <location>
        <begin position="233"/>
        <end position="257"/>
    </location>
</feature>
<feature type="transmembrane region" description="Helical" evidence="6">
    <location>
        <begin position="190"/>
        <end position="212"/>
    </location>
</feature>
<keyword evidence="4 6" id="KW-1133">Transmembrane helix</keyword>
<evidence type="ECO:0000313" key="8">
    <source>
        <dbReference type="Proteomes" id="UP000270620"/>
    </source>
</evidence>